<evidence type="ECO:0000313" key="5">
    <source>
        <dbReference type="EMBL" id="TFV41369.1"/>
    </source>
</evidence>
<dbReference type="InterPro" id="IPR002104">
    <property type="entry name" value="Integrase_catalytic"/>
</dbReference>
<dbReference type="AlphaFoldDB" id="A0A4Y9LEL6"/>
<keyword evidence="6" id="KW-1185">Reference proteome</keyword>
<dbReference type="Pfam" id="PF00589">
    <property type="entry name" value="Phage_integrase"/>
    <property type="match status" value="1"/>
</dbReference>
<evidence type="ECO:0000256" key="3">
    <source>
        <dbReference type="ARBA" id="ARBA00023172"/>
    </source>
</evidence>
<dbReference type="PROSITE" id="PS51898">
    <property type="entry name" value="TYR_RECOMBINASE"/>
    <property type="match status" value="1"/>
</dbReference>
<accession>A0A4Y9LEL6</accession>
<proteinExistence type="predicted"/>
<dbReference type="InterPro" id="IPR011010">
    <property type="entry name" value="DNA_brk_join_enz"/>
</dbReference>
<dbReference type="Gene3D" id="1.10.443.10">
    <property type="entry name" value="Intergrase catalytic core"/>
    <property type="match status" value="1"/>
</dbReference>
<keyword evidence="2" id="KW-0238">DNA-binding</keyword>
<evidence type="ECO:0000256" key="2">
    <source>
        <dbReference type="ARBA" id="ARBA00023125"/>
    </source>
</evidence>
<evidence type="ECO:0000313" key="6">
    <source>
        <dbReference type="Proteomes" id="UP000297966"/>
    </source>
</evidence>
<sequence length="347" mass="39676">MIKTRLRYCVYDPDPRGNPRYYVRKPGFKKVRICEVFEDRNGNISPEFMQAYFAALDSLSKKAAAPPSTPREKTFYWLVDQYCRSEEFKRFDVLTQNDKRGVLNRFCESAGNLPYEAFRTEDVERSRDKRSATPGAADKLVKYLRSLFKWAVRKKHAKTNPAIGVEKINETEGWHTWTHSEVEKYRKHHEIGSKARLALEIMLNIGARRSDACRIGRQHEVDGYLEFVAWKGRNRARTRKTIVARFTAELKLALSSTPTGDLTYLVNDLGRPFTIASFGNKMREWCDAAGLPQCSSHGLRKASAVAMAESGARAPELCALFGWSKLETAEIYIRDTPDEAELTVLCE</sequence>
<dbReference type="RefSeq" id="WP_135178194.1">
    <property type="nucleotide sequence ID" value="NZ_SPQT01000029.1"/>
</dbReference>
<dbReference type="PANTHER" id="PTHR30349">
    <property type="entry name" value="PHAGE INTEGRASE-RELATED"/>
    <property type="match status" value="1"/>
</dbReference>
<dbReference type="InterPro" id="IPR013762">
    <property type="entry name" value="Integrase-like_cat_sf"/>
</dbReference>
<dbReference type="InterPro" id="IPR010998">
    <property type="entry name" value="Integrase_recombinase_N"/>
</dbReference>
<comment type="caution">
    <text evidence="5">The sequence shown here is derived from an EMBL/GenBank/DDBJ whole genome shotgun (WGS) entry which is preliminary data.</text>
</comment>
<dbReference type="EMBL" id="SPQT01000029">
    <property type="protein sequence ID" value="TFV41369.1"/>
    <property type="molecule type" value="Genomic_DNA"/>
</dbReference>
<dbReference type="Proteomes" id="UP000297966">
    <property type="component" value="Unassembled WGS sequence"/>
</dbReference>
<evidence type="ECO:0000256" key="1">
    <source>
        <dbReference type="ARBA" id="ARBA00022908"/>
    </source>
</evidence>
<keyword evidence="1" id="KW-0229">DNA integration</keyword>
<dbReference type="Gene3D" id="1.10.150.130">
    <property type="match status" value="1"/>
</dbReference>
<dbReference type="InterPro" id="IPR050090">
    <property type="entry name" value="Tyrosine_recombinase_XerCD"/>
</dbReference>
<organism evidence="5 6">
    <name type="scientific">Bradyrhizobium niftali</name>
    <dbReference type="NCBI Taxonomy" id="2560055"/>
    <lineage>
        <taxon>Bacteria</taxon>
        <taxon>Pseudomonadati</taxon>
        <taxon>Pseudomonadota</taxon>
        <taxon>Alphaproteobacteria</taxon>
        <taxon>Hyphomicrobiales</taxon>
        <taxon>Nitrobacteraceae</taxon>
        <taxon>Bradyrhizobium</taxon>
    </lineage>
</organism>
<dbReference type="OrthoDB" id="7873969at2"/>
<dbReference type="GO" id="GO:0015074">
    <property type="term" value="P:DNA integration"/>
    <property type="evidence" value="ECO:0007669"/>
    <property type="project" value="UniProtKB-KW"/>
</dbReference>
<gene>
    <name evidence="5" type="ORF">E4K65_36370</name>
</gene>
<keyword evidence="3" id="KW-0233">DNA recombination</keyword>
<dbReference type="GO" id="GO:0006310">
    <property type="term" value="P:DNA recombination"/>
    <property type="evidence" value="ECO:0007669"/>
    <property type="project" value="UniProtKB-KW"/>
</dbReference>
<dbReference type="PANTHER" id="PTHR30349:SF90">
    <property type="entry name" value="TYROSINE RECOMBINASE XERD"/>
    <property type="match status" value="1"/>
</dbReference>
<dbReference type="GO" id="GO:0003677">
    <property type="term" value="F:DNA binding"/>
    <property type="evidence" value="ECO:0007669"/>
    <property type="project" value="UniProtKB-KW"/>
</dbReference>
<dbReference type="SUPFAM" id="SSF56349">
    <property type="entry name" value="DNA breaking-rejoining enzymes"/>
    <property type="match status" value="1"/>
</dbReference>
<feature type="domain" description="Tyr recombinase" evidence="4">
    <location>
        <begin position="172"/>
        <end position="345"/>
    </location>
</feature>
<reference evidence="5 6" key="1">
    <citation type="submission" date="2019-03" db="EMBL/GenBank/DDBJ databases">
        <title>Bradyrhizobium diversity isolated from nodules of Chamaecrista fasciculata.</title>
        <authorList>
            <person name="Klepa M.S."/>
            <person name="Urquiaga M.O."/>
            <person name="Hungria M."/>
            <person name="Delamuta J.R."/>
        </authorList>
    </citation>
    <scope>NUCLEOTIDE SEQUENCE [LARGE SCALE GENOMIC DNA]</scope>
    <source>
        <strain evidence="5 6">CNPSo 3448</strain>
    </source>
</reference>
<protein>
    <submittedName>
        <fullName evidence="5">Integrase</fullName>
    </submittedName>
</protein>
<evidence type="ECO:0000259" key="4">
    <source>
        <dbReference type="PROSITE" id="PS51898"/>
    </source>
</evidence>
<name>A0A4Y9LEL6_9BRAD</name>